<feature type="chain" id="PRO_5046343759" evidence="1">
    <location>
        <begin position="32"/>
        <end position="1502"/>
    </location>
</feature>
<name>A0ABQ6GKU5_9BACL</name>
<dbReference type="Pfam" id="PF00041">
    <property type="entry name" value="fn3"/>
    <property type="match status" value="1"/>
</dbReference>
<evidence type="ECO:0000313" key="4">
    <source>
        <dbReference type="EMBL" id="GLX71504.1"/>
    </source>
</evidence>
<dbReference type="InterPro" id="IPR052025">
    <property type="entry name" value="Xyloglucanase_GH74"/>
</dbReference>
<protein>
    <submittedName>
        <fullName evidence="4">Uncharacterized protein</fullName>
    </submittedName>
</protein>
<keyword evidence="5" id="KW-1185">Reference proteome</keyword>
<sequence length="1502" mass="161073">MRRNKKWLSAVFAAVLLLQGIGFVGTPSVQASPVIDSPTADNEQPWDWNSVNLQGMGWVTGIVAQKTAPYLMYAKTDVGGVYRYVRDDDRWEPLSDWLSLDNRHGYSVESIAIDPGAADDVYMAVNGASGEGGEIYVSHNRGETWAATGMGTNDIYMGGNDALRSETGERLAVDPNRAGSVYFASRGDGLWSKKGNNAWSKLTGGLPNTPTCQDKAGCGGFSFVAFDKNSGTTASGDTKIFYVGVYDDGVYKTTNGGASFTKLGGPTGSDSNHFFRAAVNANGTLLVTSGQTILRAERSDSALAKVFDSNDHEEIEQKTVVGVDIDPSNASLIYAQAGDSNAGNAWMYVSSDAGLTWTLKQEQKGTEPEYYPEWWSNHERAPLVVDPLDPTTAWTSTGFGILKIRGINTNTPVADANMHGVEELVGYIAKVPPLAGGYDVHVGSADSAGFSVRDRNTVPDTRLMGQKYDGPPMWGINLTQMSGLDYSYQNPSEMAYMGYHQFALWNGAPFNFYGTTHDGGRTWEESATPSDLETTGGMIAMSSTTPSSLIWSPYNGYMKYSEDGGKTWKDSIGIESQTFGHLYERNSYWWSSTQNLASDKVNGSKFYMFTEKDSKIAQFYMSEDGGKTWKKTYTGYEAQGNEDYTASNPEHKVNFAALPFVKVKVNPAKEGDVFLASKQGDFGDDHAGEFSKLYRSTDATVSNFAEVPNVQAAVDVAFGKGDSPDQPYIYLYGLANGDRISGVYVSKDNAKSWLKISDDRHSYGGTNSIEADMRYKDRVYLSLEGRGFVYGQPSGLPEVNVSDIHSDQELPNAVQSGRVYGVGANVAIQAEATAATGSSIAKVEFFDGDRKLGEDTTAPYSLQLDADKPGDYYVVAKATDSQGREQYSSPQDFSVRNLTEVTNISYKNGSGQLLSSLVGGQTVKVETSVQNNTGIAQQVNLVAALEDGQAKPVKLVKTTASLKGSGKAVLGAELKLPASVDGHILKVYVWDNGQSASQPAISTIPDTKAPTWPKTAKLYYTDRGATSVKLYWANAADEFGVSRYEVYQDGIAAPIATVNGNAVRQFTVTGLKKDTEYSYRVVAVDGVGSASDALGPVQIQTLTADPVTPSVPGTSATANDPKVSGGTVQAVPSVKGTNAALSLQAKSLSQAIQGALKDKQDFITVETSASSGSYDALDLEIPAGSVLEAKKQGINQIRIVTPLYTMTLSTEAIAGLNADDRTIKLHVGKLAASGSTGQLVYEFNLSVDGTAVHSFSGYHPVKVEIPYSLQAGQQPSAVIASYVGENGKLEPVKNSHYDETSGKLVFYPPHFSQYAITAAASSFTDLEKVKWAQEAIAGLAARQIVKGVEEGHFAPQNKVTRAEFISMLVRTFDLRQPNAVPSFTDVKLGAWYEQEVASAEKLGIVKGSGDGTFGPNRMITREEMAAMIWKAAGVFGLKPAINSPAAGYIDETSISSYAKEAIHQLSGAGLLNGYGDGSFKPGGSATRAEAAVVIYRILQAAN</sequence>
<feature type="domain" description="SLH" evidence="3">
    <location>
        <begin position="1319"/>
        <end position="1378"/>
    </location>
</feature>
<feature type="domain" description="Fibronectin type-III" evidence="2">
    <location>
        <begin position="1009"/>
        <end position="1106"/>
    </location>
</feature>
<reference evidence="4 5" key="1">
    <citation type="submission" date="2023-03" db="EMBL/GenBank/DDBJ databases">
        <title>Draft genome sequence of the bacteria which degrade cell wall of Tricholomamatutake.</title>
        <authorList>
            <person name="Konishi Y."/>
            <person name="Fukuta Y."/>
            <person name="Shirasaka N."/>
        </authorList>
    </citation>
    <scope>NUCLEOTIDE SEQUENCE [LARGE SCALE GENOMIC DNA]</scope>
    <source>
        <strain evidence="5">mu1</strain>
    </source>
</reference>
<comment type="caution">
    <text evidence="4">The sequence shown here is derived from an EMBL/GenBank/DDBJ whole genome shotgun (WGS) entry which is preliminary data.</text>
</comment>
<dbReference type="CDD" id="cd00063">
    <property type="entry name" value="FN3"/>
    <property type="match status" value="1"/>
</dbReference>
<dbReference type="InterPro" id="IPR003961">
    <property type="entry name" value="FN3_dom"/>
</dbReference>
<dbReference type="SUPFAM" id="SSF49265">
    <property type="entry name" value="Fibronectin type III"/>
    <property type="match status" value="1"/>
</dbReference>
<proteinExistence type="predicted"/>
<dbReference type="PROSITE" id="PS51272">
    <property type="entry name" value="SLH"/>
    <property type="match status" value="3"/>
</dbReference>
<gene>
    <name evidence="4" type="ORF">MU1_58540</name>
</gene>
<dbReference type="Pfam" id="PF00395">
    <property type="entry name" value="SLH"/>
    <property type="match status" value="3"/>
</dbReference>
<organism evidence="4 5">
    <name type="scientific">Paenibacillus glycanilyticus</name>
    <dbReference type="NCBI Taxonomy" id="126569"/>
    <lineage>
        <taxon>Bacteria</taxon>
        <taxon>Bacillati</taxon>
        <taxon>Bacillota</taxon>
        <taxon>Bacilli</taxon>
        <taxon>Bacillales</taxon>
        <taxon>Paenibacillaceae</taxon>
        <taxon>Paenibacillus</taxon>
    </lineage>
</organism>
<dbReference type="Proteomes" id="UP001157114">
    <property type="component" value="Unassembled WGS sequence"/>
</dbReference>
<dbReference type="EMBL" id="BSSQ01000035">
    <property type="protein sequence ID" value="GLX71504.1"/>
    <property type="molecule type" value="Genomic_DNA"/>
</dbReference>
<dbReference type="Pfam" id="PF17957">
    <property type="entry name" value="Big_7"/>
    <property type="match status" value="1"/>
</dbReference>
<dbReference type="SMART" id="SM00060">
    <property type="entry name" value="FN3"/>
    <property type="match status" value="1"/>
</dbReference>
<evidence type="ECO:0000259" key="3">
    <source>
        <dbReference type="PROSITE" id="PS51272"/>
    </source>
</evidence>
<keyword evidence="1" id="KW-0732">Signal</keyword>
<dbReference type="PANTHER" id="PTHR43739">
    <property type="entry name" value="XYLOGLUCANASE (EUROFUNG)"/>
    <property type="match status" value="1"/>
</dbReference>
<dbReference type="Gene3D" id="2.130.10.10">
    <property type="entry name" value="YVTN repeat-like/Quinoprotein amine dehydrogenase"/>
    <property type="match status" value="2"/>
</dbReference>
<dbReference type="InterPro" id="IPR001119">
    <property type="entry name" value="SLH_dom"/>
</dbReference>
<feature type="domain" description="SLH" evidence="3">
    <location>
        <begin position="1445"/>
        <end position="1502"/>
    </location>
</feature>
<evidence type="ECO:0000259" key="2">
    <source>
        <dbReference type="PROSITE" id="PS50853"/>
    </source>
</evidence>
<dbReference type="PROSITE" id="PS50853">
    <property type="entry name" value="FN3"/>
    <property type="match status" value="1"/>
</dbReference>
<dbReference type="InterPro" id="IPR015943">
    <property type="entry name" value="WD40/YVTN_repeat-like_dom_sf"/>
</dbReference>
<dbReference type="RefSeq" id="WP_284242318.1">
    <property type="nucleotide sequence ID" value="NZ_BSSQ01000035.1"/>
</dbReference>
<evidence type="ECO:0000256" key="1">
    <source>
        <dbReference type="SAM" id="SignalP"/>
    </source>
</evidence>
<feature type="domain" description="SLH" evidence="3">
    <location>
        <begin position="1379"/>
        <end position="1442"/>
    </location>
</feature>
<dbReference type="InterPro" id="IPR036116">
    <property type="entry name" value="FN3_sf"/>
</dbReference>
<dbReference type="PANTHER" id="PTHR43739:SF5">
    <property type="entry name" value="EXO-ALPHA-SIALIDASE"/>
    <property type="match status" value="1"/>
</dbReference>
<accession>A0ABQ6GKU5</accession>
<dbReference type="CDD" id="cd15482">
    <property type="entry name" value="Sialidase_non-viral"/>
    <property type="match status" value="1"/>
</dbReference>
<feature type="signal peptide" evidence="1">
    <location>
        <begin position="1"/>
        <end position="31"/>
    </location>
</feature>
<evidence type="ECO:0000313" key="5">
    <source>
        <dbReference type="Proteomes" id="UP001157114"/>
    </source>
</evidence>
<dbReference type="InterPro" id="IPR013783">
    <property type="entry name" value="Ig-like_fold"/>
</dbReference>
<dbReference type="Gene3D" id="2.60.40.10">
    <property type="entry name" value="Immunoglobulins"/>
    <property type="match status" value="2"/>
</dbReference>
<dbReference type="SUPFAM" id="SSF110296">
    <property type="entry name" value="Oligoxyloglucan reducing end-specific cellobiohydrolase"/>
    <property type="match status" value="2"/>
</dbReference>